<organism evidence="3 4">
    <name type="scientific">Flavobacterium haoranii</name>
    <dbReference type="NCBI Taxonomy" id="683124"/>
    <lineage>
        <taxon>Bacteria</taxon>
        <taxon>Pseudomonadati</taxon>
        <taxon>Bacteroidota</taxon>
        <taxon>Flavobacteriia</taxon>
        <taxon>Flavobacteriales</taxon>
        <taxon>Flavobacteriaceae</taxon>
        <taxon>Flavobacterium</taxon>
    </lineage>
</organism>
<evidence type="ECO:0000313" key="3">
    <source>
        <dbReference type="EMBL" id="SHJ52014.1"/>
    </source>
</evidence>
<dbReference type="OrthoDB" id="8965954at2"/>
<dbReference type="AlphaFoldDB" id="A0A1M6JZ82"/>
<reference evidence="3 4" key="1">
    <citation type="submission" date="2016-11" db="EMBL/GenBank/DDBJ databases">
        <authorList>
            <person name="Jaros S."/>
            <person name="Januszkiewicz K."/>
            <person name="Wedrychowicz H."/>
        </authorList>
    </citation>
    <scope>NUCLEOTIDE SEQUENCE [LARGE SCALE GENOMIC DNA]</scope>
    <source>
        <strain evidence="3 4">DSM 22807</strain>
    </source>
</reference>
<accession>A0A1M6JZ82</accession>
<feature type="domain" description="2TM" evidence="2">
    <location>
        <begin position="12"/>
        <end position="91"/>
    </location>
</feature>
<proteinExistence type="predicted"/>
<keyword evidence="1" id="KW-0812">Transmembrane</keyword>
<evidence type="ECO:0000313" key="4">
    <source>
        <dbReference type="Proteomes" id="UP000184232"/>
    </source>
</evidence>
<dbReference type="RefSeq" id="WP_072784866.1">
    <property type="nucleotide sequence ID" value="NZ_CP045292.1"/>
</dbReference>
<keyword evidence="1" id="KW-1133">Transmembrane helix</keyword>
<evidence type="ECO:0000259" key="2">
    <source>
        <dbReference type="Pfam" id="PF13239"/>
    </source>
</evidence>
<protein>
    <submittedName>
        <fullName evidence="3">2TM domain-containing protein</fullName>
    </submittedName>
</protein>
<feature type="transmembrane region" description="Helical" evidence="1">
    <location>
        <begin position="24"/>
        <end position="43"/>
    </location>
</feature>
<name>A0A1M6JZ82_9FLAO</name>
<evidence type="ECO:0000256" key="1">
    <source>
        <dbReference type="SAM" id="Phobius"/>
    </source>
</evidence>
<dbReference type="Pfam" id="PF13239">
    <property type="entry name" value="2TM"/>
    <property type="match status" value="1"/>
</dbReference>
<keyword evidence="1" id="KW-0472">Membrane</keyword>
<dbReference type="EMBL" id="FQZH01000004">
    <property type="protein sequence ID" value="SHJ52014.1"/>
    <property type="molecule type" value="Genomic_DNA"/>
</dbReference>
<dbReference type="Proteomes" id="UP000184232">
    <property type="component" value="Unassembled WGS sequence"/>
</dbReference>
<feature type="transmembrane region" description="Helical" evidence="1">
    <location>
        <begin position="49"/>
        <end position="74"/>
    </location>
</feature>
<dbReference type="STRING" id="683124.SAMN05444337_2139"/>
<gene>
    <name evidence="3" type="ORF">SAMN05444337_2139</name>
</gene>
<keyword evidence="4" id="KW-1185">Reference proteome</keyword>
<sequence>MSNYKSEYERYEEAKKQVKEIKSFYRHLLVYILCTGFMIYINLRFSPQYLWFLWSAFGWGIGLLFHGLAAFKVVPFFGKDWEKRKIDELMDKDQKNKWE</sequence>
<dbReference type="InterPro" id="IPR025698">
    <property type="entry name" value="2TM_dom"/>
</dbReference>